<dbReference type="AlphaFoldDB" id="A0A3N7FPK2"/>
<organism evidence="1 2">
    <name type="scientific">Populus trichocarpa</name>
    <name type="common">Western balsam poplar</name>
    <name type="synonym">Populus balsamifera subsp. trichocarpa</name>
    <dbReference type="NCBI Taxonomy" id="3694"/>
    <lineage>
        <taxon>Eukaryota</taxon>
        <taxon>Viridiplantae</taxon>
        <taxon>Streptophyta</taxon>
        <taxon>Embryophyta</taxon>
        <taxon>Tracheophyta</taxon>
        <taxon>Spermatophyta</taxon>
        <taxon>Magnoliopsida</taxon>
        <taxon>eudicotyledons</taxon>
        <taxon>Gunneridae</taxon>
        <taxon>Pentapetalae</taxon>
        <taxon>rosids</taxon>
        <taxon>fabids</taxon>
        <taxon>Malpighiales</taxon>
        <taxon>Salicaceae</taxon>
        <taxon>Saliceae</taxon>
        <taxon>Populus</taxon>
    </lineage>
</organism>
<reference evidence="1 2" key="1">
    <citation type="journal article" date="2006" name="Science">
        <title>The genome of black cottonwood, Populus trichocarpa (Torr. &amp; Gray).</title>
        <authorList>
            <person name="Tuskan G.A."/>
            <person name="Difazio S."/>
            <person name="Jansson S."/>
            <person name="Bohlmann J."/>
            <person name="Grigoriev I."/>
            <person name="Hellsten U."/>
            <person name="Putnam N."/>
            <person name="Ralph S."/>
            <person name="Rombauts S."/>
            <person name="Salamov A."/>
            <person name="Schein J."/>
            <person name="Sterck L."/>
            <person name="Aerts A."/>
            <person name="Bhalerao R.R."/>
            <person name="Bhalerao R.P."/>
            <person name="Blaudez D."/>
            <person name="Boerjan W."/>
            <person name="Brun A."/>
            <person name="Brunner A."/>
            <person name="Busov V."/>
            <person name="Campbell M."/>
            <person name="Carlson J."/>
            <person name="Chalot M."/>
            <person name="Chapman J."/>
            <person name="Chen G.L."/>
            <person name="Cooper D."/>
            <person name="Coutinho P.M."/>
            <person name="Couturier J."/>
            <person name="Covert S."/>
            <person name="Cronk Q."/>
            <person name="Cunningham R."/>
            <person name="Davis J."/>
            <person name="Degroeve S."/>
            <person name="Dejardin A."/>
            <person name="Depamphilis C."/>
            <person name="Detter J."/>
            <person name="Dirks B."/>
            <person name="Dubchak I."/>
            <person name="Duplessis S."/>
            <person name="Ehlting J."/>
            <person name="Ellis B."/>
            <person name="Gendler K."/>
            <person name="Goodstein D."/>
            <person name="Gribskov M."/>
            <person name="Grimwood J."/>
            <person name="Groover A."/>
            <person name="Gunter L."/>
            <person name="Hamberger B."/>
            <person name="Heinze B."/>
            <person name="Helariutta Y."/>
            <person name="Henrissat B."/>
            <person name="Holligan D."/>
            <person name="Holt R."/>
            <person name="Huang W."/>
            <person name="Islam-Faridi N."/>
            <person name="Jones S."/>
            <person name="Jones-Rhoades M."/>
            <person name="Jorgensen R."/>
            <person name="Joshi C."/>
            <person name="Kangasjarvi J."/>
            <person name="Karlsson J."/>
            <person name="Kelleher C."/>
            <person name="Kirkpatrick R."/>
            <person name="Kirst M."/>
            <person name="Kohler A."/>
            <person name="Kalluri U."/>
            <person name="Larimer F."/>
            <person name="Leebens-Mack J."/>
            <person name="Leple J.C."/>
            <person name="Locascio P."/>
            <person name="Lou Y."/>
            <person name="Lucas S."/>
            <person name="Martin F."/>
            <person name="Montanini B."/>
            <person name="Napoli C."/>
            <person name="Nelson D.R."/>
            <person name="Nelson C."/>
            <person name="Nieminen K."/>
            <person name="Nilsson O."/>
            <person name="Pereda V."/>
            <person name="Peter G."/>
            <person name="Philippe R."/>
            <person name="Pilate G."/>
            <person name="Poliakov A."/>
            <person name="Razumovskaya J."/>
            <person name="Richardson P."/>
            <person name="Rinaldi C."/>
            <person name="Ritland K."/>
            <person name="Rouze P."/>
            <person name="Ryaboy D."/>
            <person name="Schmutz J."/>
            <person name="Schrader J."/>
            <person name="Segerman B."/>
            <person name="Shin H."/>
            <person name="Siddiqui A."/>
            <person name="Sterky F."/>
            <person name="Terry A."/>
            <person name="Tsai C.J."/>
            <person name="Uberbacher E."/>
            <person name="Unneberg P."/>
            <person name="Vahala J."/>
            <person name="Wall K."/>
            <person name="Wessler S."/>
            <person name="Yang G."/>
            <person name="Yin T."/>
            <person name="Douglas C."/>
            <person name="Marra M."/>
            <person name="Sandberg G."/>
            <person name="Van de Peer Y."/>
            <person name="Rokhsar D."/>
        </authorList>
    </citation>
    <scope>NUCLEOTIDE SEQUENCE [LARGE SCALE GENOMIC DNA]</scope>
    <source>
        <strain evidence="2">cv. Nisqually</strain>
    </source>
</reference>
<evidence type="ECO:0000313" key="2">
    <source>
        <dbReference type="Proteomes" id="UP000006729"/>
    </source>
</evidence>
<dbReference type="EMBL" id="CM009299">
    <property type="protein sequence ID" value="RQO97203.1"/>
    <property type="molecule type" value="Genomic_DNA"/>
</dbReference>
<evidence type="ECO:0000313" key="1">
    <source>
        <dbReference type="EMBL" id="RQO97203.1"/>
    </source>
</evidence>
<dbReference type="Gramene" id="Potri.010G248550.1.v4.1">
    <property type="protein sequence ID" value="Potri.010G248550.1.v4.1"/>
    <property type="gene ID" value="Potri.010G248550.v4.1"/>
</dbReference>
<proteinExistence type="predicted"/>
<dbReference type="Proteomes" id="UP000006729">
    <property type="component" value="Chromosome 10"/>
</dbReference>
<protein>
    <submittedName>
        <fullName evidence="1">Uncharacterized protein</fullName>
    </submittedName>
</protein>
<keyword evidence="2" id="KW-1185">Reference proteome</keyword>
<dbReference type="OMA" id="CHITIYD"/>
<sequence length="66" mass="7725">MDELERDLLERASRCHSPTKRSLPLRCFQMGRGATVVNRARPCKVHSYKHQIPTWKLQHSSKKIPN</sequence>
<dbReference type="InParanoid" id="A0A3N7FPK2"/>
<name>A0A3N7FPK2_POPTR</name>
<accession>A0A3N7FPK2</accession>
<gene>
    <name evidence="1" type="ORF">POPTR_010G248550</name>
</gene>